<keyword evidence="3" id="KW-0460">Magnesium</keyword>
<evidence type="ECO:0000313" key="5">
    <source>
        <dbReference type="EMBL" id="APE36932.1"/>
    </source>
</evidence>
<dbReference type="InterPro" id="IPR033749">
    <property type="entry name" value="Polyprenyl_synt_CS"/>
</dbReference>
<evidence type="ECO:0000256" key="1">
    <source>
        <dbReference type="ARBA" id="ARBA00005128"/>
    </source>
</evidence>
<proteinExistence type="inferred from homology"/>
<keyword evidence="4" id="KW-0808">Transferase</keyword>
<evidence type="ECO:0008006" key="7">
    <source>
        <dbReference type="Google" id="ProtNLM"/>
    </source>
</evidence>
<dbReference type="AlphaFoldDB" id="A0A1J0VXZ6"/>
<dbReference type="PROSITE" id="PS00723">
    <property type="entry name" value="POLYPRENYL_SYNTHASE_1"/>
    <property type="match status" value="1"/>
</dbReference>
<dbReference type="RefSeq" id="WP_071930117.1">
    <property type="nucleotide sequence ID" value="NZ_CP018082.1"/>
</dbReference>
<keyword evidence="6" id="KW-1185">Reference proteome</keyword>
<name>A0A1J0VXZ6_9NOCA</name>
<protein>
    <recommendedName>
        <fullName evidence="7">Dimethylallyltranstransferase</fullName>
    </recommendedName>
</protein>
<dbReference type="SFLD" id="SFLDS00005">
    <property type="entry name" value="Isoprenoid_Synthase_Type_I"/>
    <property type="match status" value="1"/>
</dbReference>
<dbReference type="Gene3D" id="1.10.600.10">
    <property type="entry name" value="Farnesyl Diphosphate Synthase"/>
    <property type="match status" value="1"/>
</dbReference>
<dbReference type="Pfam" id="PF00348">
    <property type="entry name" value="polyprenyl_synt"/>
    <property type="match status" value="1"/>
</dbReference>
<dbReference type="PANTHER" id="PTHR12001">
    <property type="entry name" value="GERANYLGERANYL PYROPHOSPHATE SYNTHASE"/>
    <property type="match status" value="1"/>
</dbReference>
<dbReference type="InterPro" id="IPR000092">
    <property type="entry name" value="Polyprenyl_synt"/>
</dbReference>
<sequence>MTTHTVSVPPEGRVGDLLDQARMTVGPALRAAVGELPEAVREVATYHFGWSDLDGDGASGAERSWGKGVRAALVLACARAVGGTAAAAVPAATAVELVHNASLIQDDLIDDDALRRHRPAVWAAYDAPTAMLVGDALLAASVRALLEGSHRHVADATAGFLDAIQRLIAGEMADTAFESSRDVSLDQCTAMIADKTGALIEAACALGARYGDGSPEQISAMGCFGRHLGIAFQVVDDCLGIWGVSDITGKPVLADLRRRKKSLPVVYALTAGTPESTELAELYRLDHPLADELVERAAELVELTGARHWATDYGRRQVELSLGHLAAAHPTTDGRAQLIALADLVRDREA</sequence>
<dbReference type="PANTHER" id="PTHR12001:SF86">
    <property type="entry name" value="GERANYLGERANYL DIPHOSPHATE SYNTHASE"/>
    <property type="match status" value="1"/>
</dbReference>
<comment type="similarity">
    <text evidence="4">Belongs to the FPP/GGPP synthase family.</text>
</comment>
<dbReference type="Proteomes" id="UP000183810">
    <property type="component" value="Chromosome"/>
</dbReference>
<dbReference type="SUPFAM" id="SSF48576">
    <property type="entry name" value="Terpenoid synthases"/>
    <property type="match status" value="1"/>
</dbReference>
<dbReference type="InterPro" id="IPR008949">
    <property type="entry name" value="Isoprenoid_synthase_dom_sf"/>
</dbReference>
<dbReference type="GO" id="GO:0008299">
    <property type="term" value="P:isoprenoid biosynthetic process"/>
    <property type="evidence" value="ECO:0007669"/>
    <property type="project" value="InterPro"/>
</dbReference>
<dbReference type="CDD" id="cd00685">
    <property type="entry name" value="Trans_IPPS_HT"/>
    <property type="match status" value="1"/>
</dbReference>
<dbReference type="GO" id="GO:0046872">
    <property type="term" value="F:metal ion binding"/>
    <property type="evidence" value="ECO:0007669"/>
    <property type="project" value="UniProtKB-KW"/>
</dbReference>
<accession>A0A1J0VXZ6</accession>
<evidence type="ECO:0000256" key="2">
    <source>
        <dbReference type="ARBA" id="ARBA00022723"/>
    </source>
</evidence>
<evidence type="ECO:0000256" key="4">
    <source>
        <dbReference type="RuleBase" id="RU004466"/>
    </source>
</evidence>
<comment type="pathway">
    <text evidence="1">Isoprenoid biosynthesis.</text>
</comment>
<evidence type="ECO:0000313" key="6">
    <source>
        <dbReference type="Proteomes" id="UP000183810"/>
    </source>
</evidence>
<dbReference type="OrthoDB" id="4497239at2"/>
<keyword evidence="2" id="KW-0479">Metal-binding</keyword>
<gene>
    <name evidence="5" type="ORF">BOX37_26715</name>
</gene>
<organism evidence="5 6">
    <name type="scientific">Nocardia mangyaensis</name>
    <dbReference type="NCBI Taxonomy" id="2213200"/>
    <lineage>
        <taxon>Bacteria</taxon>
        <taxon>Bacillati</taxon>
        <taxon>Actinomycetota</taxon>
        <taxon>Actinomycetes</taxon>
        <taxon>Mycobacteriales</taxon>
        <taxon>Nocardiaceae</taxon>
        <taxon>Nocardia</taxon>
    </lineage>
</organism>
<dbReference type="EMBL" id="CP018082">
    <property type="protein sequence ID" value="APE36932.1"/>
    <property type="molecule type" value="Genomic_DNA"/>
</dbReference>
<evidence type="ECO:0000256" key="3">
    <source>
        <dbReference type="ARBA" id="ARBA00022842"/>
    </source>
</evidence>
<dbReference type="KEGG" id="nsl:BOX37_26715"/>
<dbReference type="GO" id="GO:0004659">
    <property type="term" value="F:prenyltransferase activity"/>
    <property type="evidence" value="ECO:0007669"/>
    <property type="project" value="InterPro"/>
</dbReference>
<reference evidence="5" key="1">
    <citation type="submission" date="2016-11" db="EMBL/GenBank/DDBJ databases">
        <authorList>
            <person name="Jaros S."/>
            <person name="Januszkiewicz K."/>
            <person name="Wedrychowicz H."/>
        </authorList>
    </citation>
    <scope>NUCLEOTIDE SEQUENCE [LARGE SCALE GENOMIC DNA]</scope>
    <source>
        <strain evidence="5">Y48</strain>
    </source>
</reference>